<sequence length="224" mass="26243">MVRCIQCNKQFVEPLNAVTIFKPAMIFCKQCEIVWEAVRIRGKTRRCPRCLKLLGADEQMCLDCEWLARNYTLMNQLYSQFQYDGVMKTLLQRYKFDKDVALCEQLAAIISFPKQRYDLIIPIPSPVERDCQRTFNPVRMVLSHLQIRYKAIIVMDYRAKQANLSKSARMQARNPFQIVDDVDLADAQVLLIDDIYTTGLTVHQAAEKLFVRKIRKFDVFTFAR</sequence>
<dbReference type="Proteomes" id="UP000265541">
    <property type="component" value="Unassembled WGS sequence"/>
</dbReference>
<dbReference type="EMBL" id="QYJN01000002">
    <property type="protein sequence ID" value="RIP35913.1"/>
    <property type="molecule type" value="Genomic_DNA"/>
</dbReference>
<dbReference type="RefSeq" id="WP_119484687.1">
    <property type="nucleotide sequence ID" value="NZ_QYJN01000002.1"/>
</dbReference>
<organism evidence="2 3">
    <name type="scientific">Staphylococcus gallinarum</name>
    <dbReference type="NCBI Taxonomy" id="1293"/>
    <lineage>
        <taxon>Bacteria</taxon>
        <taxon>Bacillati</taxon>
        <taxon>Bacillota</taxon>
        <taxon>Bacilli</taxon>
        <taxon>Bacillales</taxon>
        <taxon>Staphylococcaceae</taxon>
        <taxon>Staphylococcus</taxon>
    </lineage>
</organism>
<dbReference type="Gene3D" id="3.40.50.2020">
    <property type="match status" value="1"/>
</dbReference>
<dbReference type="InterPro" id="IPR029057">
    <property type="entry name" value="PRTase-like"/>
</dbReference>
<reference evidence="2 3" key="1">
    <citation type="journal article" date="2016" name="Front. Microbiol.">
        <title>Comprehensive Phylogenetic Analysis of Bovine Non-aureus Staphylococci Species Based on Whole-Genome Sequencing.</title>
        <authorList>
            <person name="Naushad S."/>
            <person name="Barkema H.W."/>
            <person name="Luby C."/>
            <person name="Condas L.A."/>
            <person name="Nobrega D.B."/>
            <person name="Carson D.A."/>
            <person name="De Buck J."/>
        </authorList>
    </citation>
    <scope>NUCLEOTIDE SEQUENCE [LARGE SCALE GENOMIC DNA]</scope>
    <source>
        <strain evidence="2 3">SNUC 4781</strain>
    </source>
</reference>
<gene>
    <name evidence="2" type="ORF">BUZ14_04475</name>
</gene>
<dbReference type="OrthoDB" id="9779910at2"/>
<dbReference type="PANTHER" id="PTHR47505">
    <property type="entry name" value="DNA UTILIZATION PROTEIN YHGH"/>
    <property type="match status" value="1"/>
</dbReference>
<evidence type="ECO:0000313" key="2">
    <source>
        <dbReference type="EMBL" id="RIP35913.1"/>
    </source>
</evidence>
<proteinExistence type="inferred from homology"/>
<dbReference type="AlphaFoldDB" id="A0A3A0VTE8"/>
<dbReference type="InterPro" id="IPR000836">
    <property type="entry name" value="PRTase_dom"/>
</dbReference>
<dbReference type="SUPFAM" id="SSF53271">
    <property type="entry name" value="PRTase-like"/>
    <property type="match status" value="1"/>
</dbReference>
<dbReference type="InterPro" id="IPR051910">
    <property type="entry name" value="ComF/GntX_DNA_util-trans"/>
</dbReference>
<evidence type="ECO:0000313" key="3">
    <source>
        <dbReference type="Proteomes" id="UP000265541"/>
    </source>
</evidence>
<evidence type="ECO:0000256" key="1">
    <source>
        <dbReference type="ARBA" id="ARBA00008007"/>
    </source>
</evidence>
<name>A0A3A0VTE8_STAGA</name>
<dbReference type="PANTHER" id="PTHR47505:SF1">
    <property type="entry name" value="DNA UTILIZATION PROTEIN YHGH"/>
    <property type="match status" value="1"/>
</dbReference>
<comment type="similarity">
    <text evidence="1">Belongs to the ComF/GntX family.</text>
</comment>
<accession>A0A3A0VTE8</accession>
<comment type="caution">
    <text evidence="2">The sequence shown here is derived from an EMBL/GenBank/DDBJ whole genome shotgun (WGS) entry which is preliminary data.</text>
</comment>
<protein>
    <submittedName>
        <fullName evidence="2">ComF family protein</fullName>
    </submittedName>
</protein>
<dbReference type="CDD" id="cd06223">
    <property type="entry name" value="PRTases_typeI"/>
    <property type="match status" value="1"/>
</dbReference>